<dbReference type="CDD" id="cd20557">
    <property type="entry name" value="CYCLIN_ScPCL1-like"/>
    <property type="match status" value="1"/>
</dbReference>
<evidence type="ECO:0000313" key="2">
    <source>
        <dbReference type="Proteomes" id="UP000268093"/>
    </source>
</evidence>
<protein>
    <submittedName>
        <fullName evidence="1">Cyclin domain-containing protein</fullName>
    </submittedName>
</protein>
<dbReference type="GO" id="GO:0016538">
    <property type="term" value="F:cyclin-dependent protein serine/threonine kinase regulator activity"/>
    <property type="evidence" value="ECO:0007669"/>
    <property type="project" value="TreeGrafter"/>
</dbReference>
<dbReference type="PANTHER" id="PTHR15615">
    <property type="match status" value="1"/>
</dbReference>
<dbReference type="Proteomes" id="UP000268093">
    <property type="component" value="Unassembled WGS sequence"/>
</dbReference>
<dbReference type="Gene3D" id="1.10.472.10">
    <property type="entry name" value="Cyclin-like"/>
    <property type="match status" value="1"/>
</dbReference>
<keyword evidence="2" id="KW-1185">Reference proteome</keyword>
<reference evidence="1 2" key="1">
    <citation type="journal article" date="2018" name="New Phytol.">
        <title>Phylogenomics of Endogonaceae and evolution of mycorrhizas within Mucoromycota.</title>
        <authorList>
            <person name="Chang Y."/>
            <person name="Desiro A."/>
            <person name="Na H."/>
            <person name="Sandor L."/>
            <person name="Lipzen A."/>
            <person name="Clum A."/>
            <person name="Barry K."/>
            <person name="Grigoriev I.V."/>
            <person name="Martin F.M."/>
            <person name="Stajich J.E."/>
            <person name="Smith M.E."/>
            <person name="Bonito G."/>
            <person name="Spatafora J.W."/>
        </authorList>
    </citation>
    <scope>NUCLEOTIDE SEQUENCE [LARGE SCALE GENOMIC DNA]</scope>
    <source>
        <strain evidence="1 2">GMNB39</strain>
    </source>
</reference>
<dbReference type="GO" id="GO:0019901">
    <property type="term" value="F:protein kinase binding"/>
    <property type="evidence" value="ECO:0007669"/>
    <property type="project" value="InterPro"/>
</dbReference>
<dbReference type="SUPFAM" id="SSF47954">
    <property type="entry name" value="Cyclin-like"/>
    <property type="match status" value="1"/>
</dbReference>
<dbReference type="InterPro" id="IPR013922">
    <property type="entry name" value="Cyclin_PHO80-like"/>
</dbReference>
<comment type="caution">
    <text evidence="1">The sequence shown here is derived from an EMBL/GenBank/DDBJ whole genome shotgun (WGS) entry which is preliminary data.</text>
</comment>
<accession>A0A433B9T3</accession>
<proteinExistence type="predicted"/>
<dbReference type="EMBL" id="RBNI01015137">
    <property type="protein sequence ID" value="RUP16881.1"/>
    <property type="molecule type" value="Genomic_DNA"/>
</dbReference>
<dbReference type="Pfam" id="PF00134">
    <property type="entry name" value="Cyclin_N"/>
    <property type="match status" value="1"/>
</dbReference>
<organism evidence="1 2">
    <name type="scientific">Jimgerdemannia flammicorona</name>
    <dbReference type="NCBI Taxonomy" id="994334"/>
    <lineage>
        <taxon>Eukaryota</taxon>
        <taxon>Fungi</taxon>
        <taxon>Fungi incertae sedis</taxon>
        <taxon>Mucoromycota</taxon>
        <taxon>Mucoromycotina</taxon>
        <taxon>Endogonomycetes</taxon>
        <taxon>Endogonales</taxon>
        <taxon>Endogonaceae</taxon>
        <taxon>Jimgerdemannia</taxon>
    </lineage>
</organism>
<gene>
    <name evidence="1" type="ORF">BC936DRAFT_139495</name>
</gene>
<dbReference type="InterPro" id="IPR036915">
    <property type="entry name" value="Cyclin-like_sf"/>
</dbReference>
<sequence>MISPNSASAAALCSRSPDALLSFTAHNVDSVLECSKQRSFMHHSLPNLQHFVKDVCLRNHVAPCVLVVALIYLDRLKRNLGNMPGRAKGKFDTPYKIFLAAILVASKFTEDNNLRNSAICAVSGNLFTVKEINEMERSFLGLLKYELWVDMEEVRQFVEKYGSELELELEADVSDIDSETELECALSFERLSLQDKPLA</sequence>
<name>A0A433B9T3_9FUNG</name>
<evidence type="ECO:0000313" key="1">
    <source>
        <dbReference type="EMBL" id="RUP16881.1"/>
    </source>
</evidence>
<dbReference type="SMART" id="SM00385">
    <property type="entry name" value="CYCLIN"/>
    <property type="match status" value="1"/>
</dbReference>
<dbReference type="InterPro" id="IPR013763">
    <property type="entry name" value="Cyclin-like_dom"/>
</dbReference>
<dbReference type="InterPro" id="IPR006671">
    <property type="entry name" value="Cyclin_N"/>
</dbReference>
<dbReference type="OrthoDB" id="10250320at2759"/>
<dbReference type="GO" id="GO:0000307">
    <property type="term" value="C:cyclin-dependent protein kinase holoenzyme complex"/>
    <property type="evidence" value="ECO:0007669"/>
    <property type="project" value="TreeGrafter"/>
</dbReference>
<dbReference type="GO" id="GO:0005634">
    <property type="term" value="C:nucleus"/>
    <property type="evidence" value="ECO:0007669"/>
    <property type="project" value="TreeGrafter"/>
</dbReference>
<dbReference type="PANTHER" id="PTHR15615:SF10">
    <property type="entry name" value="PHO85 CYCLIN-2-RELATED"/>
    <property type="match status" value="1"/>
</dbReference>